<evidence type="ECO:0000313" key="4">
    <source>
        <dbReference type="EMBL" id="KAK3774972.1"/>
    </source>
</evidence>
<dbReference type="SMART" id="SM00737">
    <property type="entry name" value="ML"/>
    <property type="match status" value="1"/>
</dbReference>
<name>A0AAE0ZUR8_9GAST</name>
<dbReference type="Proteomes" id="UP001283361">
    <property type="component" value="Unassembled WGS sequence"/>
</dbReference>
<dbReference type="GO" id="GO:0008047">
    <property type="term" value="F:enzyme activator activity"/>
    <property type="evidence" value="ECO:0007669"/>
    <property type="project" value="InterPro"/>
</dbReference>
<dbReference type="PANTHER" id="PTHR17357:SF0">
    <property type="entry name" value="GANGLIOSIDE GM2 ACTIVATOR"/>
    <property type="match status" value="1"/>
</dbReference>
<dbReference type="PANTHER" id="PTHR17357">
    <property type="entry name" value="GM2 GANGLIOSIDE ACTIVATOR PROTEIN"/>
    <property type="match status" value="1"/>
</dbReference>
<sequence length="201" mass="22657">MSSVHLFVLFWLVLAGQTSGTLLSDMVSTLNKHIEVIKGPSEFRKLPAKLDGFKFINCGNKTDLGEISNIAISPDPLRKKANVSFSFEAFVKADVIGKPIALNSTLEAFLDDQWRLLPCYGYIGSCMFDNICDIISEFDCPQVLLKQGIHCKCPYYHGRYYLPTTDFYLEDGFYPTSYRIRLELSHNALRVACAQVSFVFA</sequence>
<comment type="caution">
    <text evidence="4">The sequence shown here is derived from an EMBL/GenBank/DDBJ whole genome shotgun (WGS) entry which is preliminary data.</text>
</comment>
<dbReference type="EMBL" id="JAWDGP010003368">
    <property type="protein sequence ID" value="KAK3774972.1"/>
    <property type="molecule type" value="Genomic_DNA"/>
</dbReference>
<dbReference type="AlphaFoldDB" id="A0AAE0ZUR8"/>
<feature type="chain" id="PRO_5042238641" description="MD-2-related lipid-recognition domain-containing protein" evidence="2">
    <location>
        <begin position="21"/>
        <end position="201"/>
    </location>
</feature>
<dbReference type="InterPro" id="IPR028996">
    <property type="entry name" value="GM2-AP"/>
</dbReference>
<gene>
    <name evidence="4" type="ORF">RRG08_009326</name>
</gene>
<keyword evidence="1 2" id="KW-0732">Signal</keyword>
<dbReference type="InterPro" id="IPR036846">
    <property type="entry name" value="GM2-AP_sf"/>
</dbReference>
<proteinExistence type="predicted"/>
<dbReference type="SUPFAM" id="SSF63707">
    <property type="entry name" value="Ganglioside M2 (gm2) activator"/>
    <property type="match status" value="1"/>
</dbReference>
<dbReference type="GO" id="GO:0005319">
    <property type="term" value="F:lipid transporter activity"/>
    <property type="evidence" value="ECO:0007669"/>
    <property type="project" value="TreeGrafter"/>
</dbReference>
<reference evidence="4" key="1">
    <citation type="journal article" date="2023" name="G3 (Bethesda)">
        <title>A reference genome for the long-term kleptoplast-retaining sea slug Elysia crispata morphotype clarki.</title>
        <authorList>
            <person name="Eastman K.E."/>
            <person name="Pendleton A.L."/>
            <person name="Shaikh M.A."/>
            <person name="Suttiyut T."/>
            <person name="Ogas R."/>
            <person name="Tomko P."/>
            <person name="Gavelis G."/>
            <person name="Widhalm J.R."/>
            <person name="Wisecaver J.H."/>
        </authorList>
    </citation>
    <scope>NUCLEOTIDE SEQUENCE</scope>
    <source>
        <strain evidence="4">ECLA1</strain>
    </source>
</reference>
<accession>A0AAE0ZUR8</accession>
<dbReference type="Pfam" id="PF02221">
    <property type="entry name" value="E1_DerP2_DerF2"/>
    <property type="match status" value="1"/>
</dbReference>
<feature type="domain" description="MD-2-related lipid-recognition" evidence="3">
    <location>
        <begin position="55"/>
        <end position="198"/>
    </location>
</feature>
<evidence type="ECO:0000313" key="5">
    <source>
        <dbReference type="Proteomes" id="UP001283361"/>
    </source>
</evidence>
<dbReference type="Gene3D" id="2.70.220.10">
    <property type="entry name" value="Ganglioside GM2 activator"/>
    <property type="match status" value="1"/>
</dbReference>
<dbReference type="InterPro" id="IPR003172">
    <property type="entry name" value="ML_dom"/>
</dbReference>
<keyword evidence="5" id="KW-1185">Reference proteome</keyword>
<evidence type="ECO:0000256" key="1">
    <source>
        <dbReference type="ARBA" id="ARBA00022729"/>
    </source>
</evidence>
<organism evidence="4 5">
    <name type="scientific">Elysia crispata</name>
    <name type="common">lettuce slug</name>
    <dbReference type="NCBI Taxonomy" id="231223"/>
    <lineage>
        <taxon>Eukaryota</taxon>
        <taxon>Metazoa</taxon>
        <taxon>Spiralia</taxon>
        <taxon>Lophotrochozoa</taxon>
        <taxon>Mollusca</taxon>
        <taxon>Gastropoda</taxon>
        <taxon>Heterobranchia</taxon>
        <taxon>Euthyneura</taxon>
        <taxon>Panpulmonata</taxon>
        <taxon>Sacoglossa</taxon>
        <taxon>Placobranchoidea</taxon>
        <taxon>Plakobranchidae</taxon>
        <taxon>Elysia</taxon>
    </lineage>
</organism>
<feature type="signal peptide" evidence="2">
    <location>
        <begin position="1"/>
        <end position="20"/>
    </location>
</feature>
<evidence type="ECO:0000256" key="2">
    <source>
        <dbReference type="SAM" id="SignalP"/>
    </source>
</evidence>
<protein>
    <recommendedName>
        <fullName evidence="3">MD-2-related lipid-recognition domain-containing protein</fullName>
    </recommendedName>
</protein>
<evidence type="ECO:0000259" key="3">
    <source>
        <dbReference type="SMART" id="SM00737"/>
    </source>
</evidence>
<dbReference type="GO" id="GO:0006689">
    <property type="term" value="P:ganglioside catabolic process"/>
    <property type="evidence" value="ECO:0007669"/>
    <property type="project" value="InterPro"/>
</dbReference>
<dbReference type="GO" id="GO:0009898">
    <property type="term" value="C:cytoplasmic side of plasma membrane"/>
    <property type="evidence" value="ECO:0007669"/>
    <property type="project" value="TreeGrafter"/>
</dbReference>